<keyword evidence="2" id="KW-1185">Reference proteome</keyword>
<evidence type="ECO:0000313" key="2">
    <source>
        <dbReference type="Proteomes" id="UP000831701"/>
    </source>
</evidence>
<name>A0ACB8WJG5_9TELE</name>
<feature type="non-terminal residue" evidence="1">
    <location>
        <position position="1"/>
    </location>
</feature>
<dbReference type="Proteomes" id="UP000831701">
    <property type="component" value="Chromosome 9"/>
</dbReference>
<reference evidence="1" key="1">
    <citation type="submission" date="2022-04" db="EMBL/GenBank/DDBJ databases">
        <title>Jade perch genome.</title>
        <authorList>
            <person name="Chao B."/>
        </authorList>
    </citation>
    <scope>NUCLEOTIDE SEQUENCE</scope>
    <source>
        <strain evidence="1">CB-2022</strain>
    </source>
</reference>
<protein>
    <submittedName>
        <fullName evidence="1">Uncharacterized protein</fullName>
    </submittedName>
</protein>
<gene>
    <name evidence="1" type="ORF">L3Q82_026825</name>
</gene>
<sequence length="261" mass="28287">ERAVSRLSGEWTQVESDHQEVTADLPRPAASLLRSAPLLPLLRSPLTDGVKAAEGRTGLPPSLSAAAAASEEEKARNHFGTEVRPSARPPRAAPRPRTAERSSRPLEGDPPRRGQSEGHVWGRCRAVSLGWSASGRLWGQPVAGGARQQEEQQEESRPFQRRSPGDASVNARAMSRRKQGNPQHLSQREITPSVVADLLDQSEFFLHTSNSTITTMLHRRLSIQMAACSPTPYPPTRLACPPTRWPASTQLASATSSPVGP</sequence>
<comment type="caution">
    <text evidence="1">The sequence shown here is derived from an EMBL/GenBank/DDBJ whole genome shotgun (WGS) entry which is preliminary data.</text>
</comment>
<dbReference type="EMBL" id="CM041539">
    <property type="protein sequence ID" value="KAI3367998.1"/>
    <property type="molecule type" value="Genomic_DNA"/>
</dbReference>
<organism evidence="1 2">
    <name type="scientific">Scortum barcoo</name>
    <name type="common">barcoo grunter</name>
    <dbReference type="NCBI Taxonomy" id="214431"/>
    <lineage>
        <taxon>Eukaryota</taxon>
        <taxon>Metazoa</taxon>
        <taxon>Chordata</taxon>
        <taxon>Craniata</taxon>
        <taxon>Vertebrata</taxon>
        <taxon>Euteleostomi</taxon>
        <taxon>Actinopterygii</taxon>
        <taxon>Neopterygii</taxon>
        <taxon>Teleostei</taxon>
        <taxon>Neoteleostei</taxon>
        <taxon>Acanthomorphata</taxon>
        <taxon>Eupercaria</taxon>
        <taxon>Centrarchiformes</taxon>
        <taxon>Terapontoidei</taxon>
        <taxon>Terapontidae</taxon>
        <taxon>Scortum</taxon>
    </lineage>
</organism>
<proteinExistence type="predicted"/>
<accession>A0ACB8WJG5</accession>
<evidence type="ECO:0000313" key="1">
    <source>
        <dbReference type="EMBL" id="KAI3367998.1"/>
    </source>
</evidence>